<protein>
    <submittedName>
        <fullName evidence="1">Uncharacterized protein</fullName>
    </submittedName>
</protein>
<accession>A0A0A0LLD5</accession>
<dbReference type="EMBL" id="CM002923">
    <property type="protein sequence ID" value="KGN61527.1"/>
    <property type="molecule type" value="Genomic_DNA"/>
</dbReference>
<sequence>MEVHVGERVWKVRGRKGIGVIGRCWKGITGKPHDPHLTLVKSKDGKLGQDLDLKIGSNGCPNLTCPDLLTCVLCWTPRGQIVK</sequence>
<reference evidence="1 2" key="1">
    <citation type="journal article" date="2009" name="Nat. Genet.">
        <title>The genome of the cucumber, Cucumis sativus L.</title>
        <authorList>
            <person name="Huang S."/>
            <person name="Li R."/>
            <person name="Zhang Z."/>
            <person name="Li L."/>
            <person name="Gu X."/>
            <person name="Fan W."/>
            <person name="Lucas W.J."/>
            <person name="Wang X."/>
            <person name="Xie B."/>
            <person name="Ni P."/>
            <person name="Ren Y."/>
            <person name="Zhu H."/>
            <person name="Li J."/>
            <person name="Lin K."/>
            <person name="Jin W."/>
            <person name="Fei Z."/>
            <person name="Li G."/>
            <person name="Staub J."/>
            <person name="Kilian A."/>
            <person name="van der Vossen E.A."/>
            <person name="Wu Y."/>
            <person name="Guo J."/>
            <person name="He J."/>
            <person name="Jia Z."/>
            <person name="Ren Y."/>
            <person name="Tian G."/>
            <person name="Lu Y."/>
            <person name="Ruan J."/>
            <person name="Qian W."/>
            <person name="Wang M."/>
            <person name="Huang Q."/>
            <person name="Li B."/>
            <person name="Xuan Z."/>
            <person name="Cao J."/>
            <person name="Asan"/>
            <person name="Wu Z."/>
            <person name="Zhang J."/>
            <person name="Cai Q."/>
            <person name="Bai Y."/>
            <person name="Zhao B."/>
            <person name="Han Y."/>
            <person name="Li Y."/>
            <person name="Li X."/>
            <person name="Wang S."/>
            <person name="Shi Q."/>
            <person name="Liu S."/>
            <person name="Cho W.K."/>
            <person name="Kim J.Y."/>
            <person name="Xu Y."/>
            <person name="Heller-Uszynska K."/>
            <person name="Miao H."/>
            <person name="Cheng Z."/>
            <person name="Zhang S."/>
            <person name="Wu J."/>
            <person name="Yang Y."/>
            <person name="Kang H."/>
            <person name="Li M."/>
            <person name="Liang H."/>
            <person name="Ren X."/>
            <person name="Shi Z."/>
            <person name="Wen M."/>
            <person name="Jian M."/>
            <person name="Yang H."/>
            <person name="Zhang G."/>
            <person name="Yang Z."/>
            <person name="Chen R."/>
            <person name="Liu S."/>
            <person name="Li J."/>
            <person name="Ma L."/>
            <person name="Liu H."/>
            <person name="Zhou Y."/>
            <person name="Zhao J."/>
            <person name="Fang X."/>
            <person name="Li G."/>
            <person name="Fang L."/>
            <person name="Li Y."/>
            <person name="Liu D."/>
            <person name="Zheng H."/>
            <person name="Zhang Y."/>
            <person name="Qin N."/>
            <person name="Li Z."/>
            <person name="Yang G."/>
            <person name="Yang S."/>
            <person name="Bolund L."/>
            <person name="Kristiansen K."/>
            <person name="Zheng H."/>
            <person name="Li S."/>
            <person name="Zhang X."/>
            <person name="Yang H."/>
            <person name="Wang J."/>
            <person name="Sun R."/>
            <person name="Zhang B."/>
            <person name="Jiang S."/>
            <person name="Wang J."/>
            <person name="Du Y."/>
            <person name="Li S."/>
        </authorList>
    </citation>
    <scope>NUCLEOTIDE SEQUENCE [LARGE SCALE GENOMIC DNA]</scope>
    <source>
        <strain evidence="2">cv. 9930</strain>
    </source>
</reference>
<dbReference type="Proteomes" id="UP000029981">
    <property type="component" value="Chromosome 2"/>
</dbReference>
<name>A0A0A0LLD5_CUCSA</name>
<reference evidence="1 2" key="4">
    <citation type="journal article" date="2011" name="BMC Genomics">
        <title>RNA-Seq improves annotation of protein-coding genes in the cucumber genome.</title>
        <authorList>
            <person name="Li Z."/>
            <person name="Zhang Z."/>
            <person name="Yan P."/>
            <person name="Huang S."/>
            <person name="Fei Z."/>
            <person name="Lin K."/>
        </authorList>
    </citation>
    <scope>NUCLEOTIDE SEQUENCE [LARGE SCALE GENOMIC DNA]</scope>
    <source>
        <strain evidence="2">cv. 9930</strain>
    </source>
</reference>
<reference evidence="1 2" key="3">
    <citation type="journal article" date="2010" name="BMC Genomics">
        <title>Transcriptome sequencing and comparative analysis of cucumber flowers with different sex types.</title>
        <authorList>
            <person name="Guo S."/>
            <person name="Zheng Y."/>
            <person name="Joung J.G."/>
            <person name="Liu S."/>
            <person name="Zhang Z."/>
            <person name="Crasta O.R."/>
            <person name="Sobral B.W."/>
            <person name="Xu Y."/>
            <person name="Huang S."/>
            <person name="Fei Z."/>
        </authorList>
    </citation>
    <scope>NUCLEOTIDE SEQUENCE [LARGE SCALE GENOMIC DNA]</scope>
    <source>
        <strain evidence="2">cv. 9930</strain>
    </source>
</reference>
<evidence type="ECO:0000313" key="1">
    <source>
        <dbReference type="EMBL" id="KGN61527.1"/>
    </source>
</evidence>
<dbReference type="AlphaFoldDB" id="A0A0A0LLD5"/>
<keyword evidence="2" id="KW-1185">Reference proteome</keyword>
<dbReference type="Gramene" id="KGN61527">
    <property type="protein sequence ID" value="KGN61527"/>
    <property type="gene ID" value="Csa_2G160610"/>
</dbReference>
<reference evidence="1 2" key="2">
    <citation type="journal article" date="2009" name="PLoS ONE">
        <title>An integrated genetic and cytogenetic map of the cucumber genome.</title>
        <authorList>
            <person name="Ren Y."/>
            <person name="Zhang Z."/>
            <person name="Liu J."/>
            <person name="Staub J.E."/>
            <person name="Han Y."/>
            <person name="Cheng Z."/>
            <person name="Li X."/>
            <person name="Lu J."/>
            <person name="Miao H."/>
            <person name="Kang H."/>
            <person name="Xie B."/>
            <person name="Gu X."/>
            <person name="Wang X."/>
            <person name="Du Y."/>
            <person name="Jin W."/>
            <person name="Huang S."/>
        </authorList>
    </citation>
    <scope>NUCLEOTIDE SEQUENCE [LARGE SCALE GENOMIC DNA]</scope>
    <source>
        <strain evidence="2">cv. 9930</strain>
    </source>
</reference>
<organism evidence="1 2">
    <name type="scientific">Cucumis sativus</name>
    <name type="common">Cucumber</name>
    <dbReference type="NCBI Taxonomy" id="3659"/>
    <lineage>
        <taxon>Eukaryota</taxon>
        <taxon>Viridiplantae</taxon>
        <taxon>Streptophyta</taxon>
        <taxon>Embryophyta</taxon>
        <taxon>Tracheophyta</taxon>
        <taxon>Spermatophyta</taxon>
        <taxon>Magnoliopsida</taxon>
        <taxon>eudicotyledons</taxon>
        <taxon>Gunneridae</taxon>
        <taxon>Pentapetalae</taxon>
        <taxon>rosids</taxon>
        <taxon>fabids</taxon>
        <taxon>Cucurbitales</taxon>
        <taxon>Cucurbitaceae</taxon>
        <taxon>Benincaseae</taxon>
        <taxon>Cucumis</taxon>
    </lineage>
</organism>
<proteinExistence type="predicted"/>
<gene>
    <name evidence="1" type="ORF">Csa_2G160610</name>
</gene>
<evidence type="ECO:0000313" key="2">
    <source>
        <dbReference type="Proteomes" id="UP000029981"/>
    </source>
</evidence>